<evidence type="ECO:0000259" key="6">
    <source>
        <dbReference type="PROSITE" id="PS50893"/>
    </source>
</evidence>
<dbReference type="RefSeq" id="WP_111400439.1">
    <property type="nucleotide sequence ID" value="NZ_QKYU01000040.1"/>
</dbReference>
<reference evidence="7 8" key="1">
    <citation type="submission" date="2018-06" db="EMBL/GenBank/DDBJ databases">
        <title>Genomic Encyclopedia of Archaeal and Bacterial Type Strains, Phase II (KMG-II): from individual species to whole genera.</title>
        <authorList>
            <person name="Goeker M."/>
        </authorList>
    </citation>
    <scope>NUCLEOTIDE SEQUENCE [LARGE SCALE GENOMIC DNA]</scope>
    <source>
        <strain evidence="7 8">DSM 24525</strain>
    </source>
</reference>
<dbReference type="InterPro" id="IPR003593">
    <property type="entry name" value="AAA+_ATPase"/>
</dbReference>
<dbReference type="Pfam" id="PF00005">
    <property type="entry name" value="ABC_tran"/>
    <property type="match status" value="1"/>
</dbReference>
<protein>
    <submittedName>
        <fullName evidence="7">Amino acid/amide ABC transporter ATP-binding protein 2 (HAAT family)</fullName>
    </submittedName>
</protein>
<dbReference type="EMBL" id="QKYU01000040">
    <property type="protein sequence ID" value="PZW37826.1"/>
    <property type="molecule type" value="Genomic_DNA"/>
</dbReference>
<dbReference type="PANTHER" id="PTHR43820:SF2">
    <property type="entry name" value="ABC TRANSPORTER ATP-BINDING PROTEIN"/>
    <property type="match status" value="1"/>
</dbReference>
<dbReference type="InterPro" id="IPR017871">
    <property type="entry name" value="ABC_transporter-like_CS"/>
</dbReference>
<dbReference type="PROSITE" id="PS50893">
    <property type="entry name" value="ABC_TRANSPORTER_2"/>
    <property type="match status" value="1"/>
</dbReference>
<evidence type="ECO:0000256" key="1">
    <source>
        <dbReference type="ARBA" id="ARBA00005417"/>
    </source>
</evidence>
<keyword evidence="2" id="KW-0813">Transport</keyword>
<comment type="caution">
    <text evidence="7">The sequence shown here is derived from an EMBL/GenBank/DDBJ whole genome shotgun (WGS) entry which is preliminary data.</text>
</comment>
<gene>
    <name evidence="7" type="ORF">C8P66_1404</name>
</gene>
<dbReference type="PANTHER" id="PTHR43820">
    <property type="entry name" value="HIGH-AFFINITY BRANCHED-CHAIN AMINO ACID TRANSPORT ATP-BINDING PROTEIN LIVF"/>
    <property type="match status" value="1"/>
</dbReference>
<keyword evidence="5" id="KW-0029">Amino-acid transport</keyword>
<evidence type="ECO:0000256" key="2">
    <source>
        <dbReference type="ARBA" id="ARBA00022448"/>
    </source>
</evidence>
<evidence type="ECO:0000313" key="8">
    <source>
        <dbReference type="Proteomes" id="UP000249688"/>
    </source>
</evidence>
<comment type="similarity">
    <text evidence="1">Belongs to the ABC transporter superfamily.</text>
</comment>
<feature type="domain" description="ABC transporter" evidence="6">
    <location>
        <begin position="2"/>
        <end position="234"/>
    </location>
</feature>
<evidence type="ECO:0000256" key="3">
    <source>
        <dbReference type="ARBA" id="ARBA00022741"/>
    </source>
</evidence>
<keyword evidence="4 7" id="KW-0067">ATP-binding</keyword>
<dbReference type="GO" id="GO:0015658">
    <property type="term" value="F:branched-chain amino acid transmembrane transporter activity"/>
    <property type="evidence" value="ECO:0007669"/>
    <property type="project" value="TreeGrafter"/>
</dbReference>
<dbReference type="GO" id="GO:0016887">
    <property type="term" value="F:ATP hydrolysis activity"/>
    <property type="evidence" value="ECO:0007669"/>
    <property type="project" value="InterPro"/>
</dbReference>
<dbReference type="InterPro" id="IPR027417">
    <property type="entry name" value="P-loop_NTPase"/>
</dbReference>
<dbReference type="InterPro" id="IPR003439">
    <property type="entry name" value="ABC_transporter-like_ATP-bd"/>
</dbReference>
<dbReference type="OrthoDB" id="7846240at2"/>
<evidence type="ECO:0000256" key="5">
    <source>
        <dbReference type="ARBA" id="ARBA00022970"/>
    </source>
</evidence>
<dbReference type="PROSITE" id="PS00211">
    <property type="entry name" value="ABC_TRANSPORTER_1"/>
    <property type="match status" value="1"/>
</dbReference>
<dbReference type="GO" id="GO:0005524">
    <property type="term" value="F:ATP binding"/>
    <property type="evidence" value="ECO:0007669"/>
    <property type="project" value="UniProtKB-KW"/>
</dbReference>
<accession>A0A2W7JSB9</accession>
<name>A0A2W7JSB9_9PROT</name>
<dbReference type="SMART" id="SM00382">
    <property type="entry name" value="AAA"/>
    <property type="match status" value="1"/>
</dbReference>
<evidence type="ECO:0000313" key="7">
    <source>
        <dbReference type="EMBL" id="PZW37826.1"/>
    </source>
</evidence>
<dbReference type="GO" id="GO:0015807">
    <property type="term" value="P:L-amino acid transport"/>
    <property type="evidence" value="ECO:0007669"/>
    <property type="project" value="TreeGrafter"/>
</dbReference>
<dbReference type="InterPro" id="IPR052156">
    <property type="entry name" value="BCAA_Transport_ATP-bd_LivF"/>
</dbReference>
<keyword evidence="8" id="KW-1185">Reference proteome</keyword>
<dbReference type="Proteomes" id="UP000249688">
    <property type="component" value="Unassembled WGS sequence"/>
</dbReference>
<dbReference type="Gene3D" id="3.40.50.300">
    <property type="entry name" value="P-loop containing nucleotide triphosphate hydrolases"/>
    <property type="match status" value="1"/>
</dbReference>
<dbReference type="SUPFAM" id="SSF52540">
    <property type="entry name" value="P-loop containing nucleoside triphosphate hydrolases"/>
    <property type="match status" value="1"/>
</dbReference>
<organism evidence="7 8">
    <name type="scientific">Humitalea rosea</name>
    <dbReference type="NCBI Taxonomy" id="990373"/>
    <lineage>
        <taxon>Bacteria</taxon>
        <taxon>Pseudomonadati</taxon>
        <taxon>Pseudomonadota</taxon>
        <taxon>Alphaproteobacteria</taxon>
        <taxon>Acetobacterales</taxon>
        <taxon>Roseomonadaceae</taxon>
        <taxon>Humitalea</taxon>
    </lineage>
</organism>
<dbReference type="CDD" id="cd03224">
    <property type="entry name" value="ABC_TM1139_LivF_branched"/>
    <property type="match status" value="1"/>
</dbReference>
<evidence type="ECO:0000256" key="4">
    <source>
        <dbReference type="ARBA" id="ARBA00022840"/>
    </source>
</evidence>
<proteinExistence type="inferred from homology"/>
<dbReference type="AlphaFoldDB" id="A0A2W7JSB9"/>
<keyword evidence="3" id="KW-0547">Nucleotide-binding</keyword>
<sequence>MLELSGINAFYGQSHVLHDISLRLADGAGVAVVGLNGMGKSTLLKSIMGAGPTVRGPVRLDGQDLDRLAPHRRARLGLALVPEDRRIYPHLTVAENLALAGHAGTAARPPYTVEEVLAFFPLLRRLAGRKGFQLSGGEQQLAAVARAVLARPRFLLLDEPTEGLAPLIVDAMGTEIRALRARDGMGLLLAEQNVEFARACTEHVLVLNVGSIAFSGSWAAFDADPAIRDRHLSL</sequence>